<dbReference type="Proteomes" id="UP001499951">
    <property type="component" value="Unassembled WGS sequence"/>
</dbReference>
<evidence type="ECO:0008006" key="4">
    <source>
        <dbReference type="Google" id="ProtNLM"/>
    </source>
</evidence>
<feature type="chain" id="PRO_5045547752" description="PEP-CTERM protein-sorting domain-containing protein" evidence="1">
    <location>
        <begin position="20"/>
        <end position="207"/>
    </location>
</feature>
<dbReference type="NCBIfam" id="TIGR02595">
    <property type="entry name" value="PEP_CTERM"/>
    <property type="match status" value="1"/>
</dbReference>
<evidence type="ECO:0000256" key="1">
    <source>
        <dbReference type="SAM" id="SignalP"/>
    </source>
</evidence>
<organism evidence="2 3">
    <name type="scientific">Rhizomicrobium electricum</name>
    <dbReference type="NCBI Taxonomy" id="480070"/>
    <lineage>
        <taxon>Bacteria</taxon>
        <taxon>Pseudomonadati</taxon>
        <taxon>Pseudomonadota</taxon>
        <taxon>Alphaproteobacteria</taxon>
        <taxon>Micropepsales</taxon>
        <taxon>Micropepsaceae</taxon>
        <taxon>Rhizomicrobium</taxon>
    </lineage>
</organism>
<feature type="signal peptide" evidence="1">
    <location>
        <begin position="1"/>
        <end position="19"/>
    </location>
</feature>
<reference evidence="2 3" key="1">
    <citation type="journal article" date="2019" name="Int. J. Syst. Evol. Microbiol.">
        <title>The Global Catalogue of Microorganisms (GCM) 10K type strain sequencing project: providing services to taxonomists for standard genome sequencing and annotation.</title>
        <authorList>
            <consortium name="The Broad Institute Genomics Platform"/>
            <consortium name="The Broad Institute Genome Sequencing Center for Infectious Disease"/>
            <person name="Wu L."/>
            <person name="Ma J."/>
        </authorList>
    </citation>
    <scope>NUCLEOTIDE SEQUENCE [LARGE SCALE GENOMIC DNA]</scope>
    <source>
        <strain evidence="2 3">JCM 15089</strain>
    </source>
</reference>
<accession>A0ABN1EKY7</accession>
<protein>
    <recommendedName>
        <fullName evidence="4">PEP-CTERM protein-sorting domain-containing protein</fullName>
    </recommendedName>
</protein>
<dbReference type="InterPro" id="IPR013424">
    <property type="entry name" value="Ice-binding_C"/>
</dbReference>
<sequence length="207" mass="21131">MKYGLAILAAAAMTVAAGAGPVTSPPPVISALGGNVTAIYIFADAGDSSILGLGAPAPAVSQIFCNHPTGSCSTAGTPGDIMSLGNRSGMLTFTLDNTTKSTWYDSTNPDGDGNYHAKITTNYADFGVGTLSAALQAQLAGYSNITFVGFEDRNLAQGSDWDYNDLIFAFSNTAPTGNPGVPEPLTLSLLGAGLAGVFGLRRLKKKS</sequence>
<gene>
    <name evidence="2" type="ORF">GCM10008942_15640</name>
</gene>
<dbReference type="RefSeq" id="WP_166930036.1">
    <property type="nucleotide sequence ID" value="NZ_BAAADD010000004.1"/>
</dbReference>
<evidence type="ECO:0000313" key="2">
    <source>
        <dbReference type="EMBL" id="GAA0567972.1"/>
    </source>
</evidence>
<dbReference type="EMBL" id="BAAADD010000004">
    <property type="protein sequence ID" value="GAA0567972.1"/>
    <property type="molecule type" value="Genomic_DNA"/>
</dbReference>
<comment type="caution">
    <text evidence="2">The sequence shown here is derived from an EMBL/GenBank/DDBJ whole genome shotgun (WGS) entry which is preliminary data.</text>
</comment>
<name>A0ABN1EKY7_9PROT</name>
<keyword evidence="1" id="KW-0732">Signal</keyword>
<proteinExistence type="predicted"/>
<evidence type="ECO:0000313" key="3">
    <source>
        <dbReference type="Proteomes" id="UP001499951"/>
    </source>
</evidence>
<keyword evidence="3" id="KW-1185">Reference proteome</keyword>